<dbReference type="SUPFAM" id="SSF52540">
    <property type="entry name" value="P-loop containing nucleoside triphosphate hydrolases"/>
    <property type="match status" value="1"/>
</dbReference>
<dbReference type="InterPro" id="IPR003439">
    <property type="entry name" value="ABC_transporter-like_ATP-bd"/>
</dbReference>
<dbReference type="Pfam" id="PF00005">
    <property type="entry name" value="ABC_tran"/>
    <property type="match status" value="1"/>
</dbReference>
<dbReference type="EMBL" id="LR134363">
    <property type="protein sequence ID" value="VEG74005.1"/>
    <property type="molecule type" value="Genomic_DNA"/>
</dbReference>
<dbReference type="PROSITE" id="PS00211">
    <property type="entry name" value="ABC_TRANSPORTER_1"/>
    <property type="match status" value="1"/>
</dbReference>
<keyword evidence="9" id="KW-1185">Reference proteome</keyword>
<dbReference type="GO" id="GO:0005524">
    <property type="term" value="F:ATP binding"/>
    <property type="evidence" value="ECO:0007669"/>
    <property type="project" value="UniProtKB-KW"/>
</dbReference>
<dbReference type="SMART" id="SM00382">
    <property type="entry name" value="AAA"/>
    <property type="match status" value="1"/>
</dbReference>
<evidence type="ECO:0000259" key="7">
    <source>
        <dbReference type="PROSITE" id="PS50893"/>
    </source>
</evidence>
<dbReference type="InterPro" id="IPR017871">
    <property type="entry name" value="ABC_transporter-like_CS"/>
</dbReference>
<evidence type="ECO:0000313" key="8">
    <source>
        <dbReference type="EMBL" id="VEG74005.1"/>
    </source>
</evidence>
<dbReference type="GO" id="GO:0046677">
    <property type="term" value="P:response to antibiotic"/>
    <property type="evidence" value="ECO:0007669"/>
    <property type="project" value="UniProtKB-KW"/>
</dbReference>
<dbReference type="GO" id="GO:0005886">
    <property type="term" value="C:plasma membrane"/>
    <property type="evidence" value="ECO:0007669"/>
    <property type="project" value="UniProtKB-SubCell"/>
</dbReference>
<proteinExistence type="inferred from homology"/>
<dbReference type="PANTHER" id="PTHR42711:SF5">
    <property type="entry name" value="ABC TRANSPORTER ATP-BINDING PROTEIN NATA"/>
    <property type="match status" value="1"/>
</dbReference>
<reference evidence="8 9" key="1">
    <citation type="submission" date="2018-12" db="EMBL/GenBank/DDBJ databases">
        <authorList>
            <consortium name="Pathogen Informatics"/>
        </authorList>
    </citation>
    <scope>NUCLEOTIDE SEQUENCE [LARGE SCALE GENOMIC DNA]</scope>
    <source>
        <strain evidence="8 9">NCTC11923</strain>
    </source>
</reference>
<evidence type="ECO:0000256" key="4">
    <source>
        <dbReference type="ARBA" id="ARBA00022741"/>
    </source>
</evidence>
<dbReference type="InterPro" id="IPR003593">
    <property type="entry name" value="AAA+_ATPase"/>
</dbReference>
<dbReference type="PROSITE" id="PS50893">
    <property type="entry name" value="ABC_TRANSPORTER_2"/>
    <property type="match status" value="1"/>
</dbReference>
<accession>A0A3S4TBC6</accession>
<dbReference type="EC" id="3.6.3.-" evidence="8"/>
<name>A0A3S4TBC6_9ACTO</name>
<dbReference type="CDD" id="cd03230">
    <property type="entry name" value="ABC_DR_subfamily_A"/>
    <property type="match status" value="1"/>
</dbReference>
<feature type="domain" description="ABC transporter" evidence="7">
    <location>
        <begin position="5"/>
        <end position="230"/>
    </location>
</feature>
<organism evidence="8 9">
    <name type="scientific">Actinomyces slackii</name>
    <dbReference type="NCBI Taxonomy" id="52774"/>
    <lineage>
        <taxon>Bacteria</taxon>
        <taxon>Bacillati</taxon>
        <taxon>Actinomycetota</taxon>
        <taxon>Actinomycetes</taxon>
        <taxon>Actinomycetales</taxon>
        <taxon>Actinomycetaceae</taxon>
        <taxon>Actinomyces</taxon>
    </lineage>
</organism>
<keyword evidence="3" id="KW-0813">Transport</keyword>
<evidence type="ECO:0000256" key="5">
    <source>
        <dbReference type="ARBA" id="ARBA00022840"/>
    </source>
</evidence>
<protein>
    <submittedName>
        <fullName evidence="8">Daunorubicin/doxorubicin resistance ATP-binding protein DrrA</fullName>
        <ecNumber evidence="8">3.6.3.-</ecNumber>
    </submittedName>
</protein>
<dbReference type="InterPro" id="IPR050763">
    <property type="entry name" value="ABC_transporter_ATP-binding"/>
</dbReference>
<evidence type="ECO:0000256" key="3">
    <source>
        <dbReference type="ARBA" id="ARBA00022448"/>
    </source>
</evidence>
<dbReference type="Gene3D" id="3.40.50.300">
    <property type="entry name" value="P-loop containing nucleotide triphosphate hydrolases"/>
    <property type="match status" value="1"/>
</dbReference>
<evidence type="ECO:0000256" key="6">
    <source>
        <dbReference type="ARBA" id="ARBA00023251"/>
    </source>
</evidence>
<keyword evidence="4" id="KW-0547">Nucleotide-binding</keyword>
<evidence type="ECO:0000256" key="2">
    <source>
        <dbReference type="ARBA" id="ARBA00005417"/>
    </source>
</evidence>
<dbReference type="InterPro" id="IPR027417">
    <property type="entry name" value="P-loop_NTPase"/>
</dbReference>
<dbReference type="PANTHER" id="PTHR42711">
    <property type="entry name" value="ABC TRANSPORTER ATP-BINDING PROTEIN"/>
    <property type="match status" value="1"/>
</dbReference>
<dbReference type="AlphaFoldDB" id="A0A3S4TBC6"/>
<keyword evidence="8" id="KW-0378">Hydrolase</keyword>
<dbReference type="KEGG" id="asla:NCTC11923_00622"/>
<dbReference type="GO" id="GO:0016887">
    <property type="term" value="F:ATP hydrolysis activity"/>
    <property type="evidence" value="ECO:0007669"/>
    <property type="project" value="InterPro"/>
</dbReference>
<keyword evidence="6" id="KW-0046">Antibiotic resistance</keyword>
<dbReference type="STRING" id="1278298.GCA_000428685_00145"/>
<dbReference type="RefSeq" id="WP_034514620.1">
    <property type="nucleotide sequence ID" value="NZ_CBCRWE010000005.1"/>
</dbReference>
<keyword evidence="5 8" id="KW-0067">ATP-binding</keyword>
<sequence>MNSVVRFDGVVKTYGRLRALDGFDLEVRPGEIHGFCGPNGAGKSTALRILLGLARHDSGVVQLFGSDPWREAVPLHARLAYVPGDVGLWPGLTGGQALDILTRLGGGHSPRRRDELLERFALDPTKKARTYSKGNRQKVALIAAFAADVELLILDEPTSGLDPLMEDVFRDEVRRAAERGTTVLLSSHILTEVEELCGRVTIIRDGRTVRSSTLAEIQSLTRTAIEARTREPVALDPALGAELSNAGRHLRVEAPTAELDTVLTQVLAAGVEQLSARPPSLEQIFLEHYEVDAR</sequence>
<dbReference type="Proteomes" id="UP000276899">
    <property type="component" value="Chromosome"/>
</dbReference>
<gene>
    <name evidence="8" type="primary">drrA_3</name>
    <name evidence="8" type="ORF">NCTC11923_00622</name>
</gene>
<comment type="similarity">
    <text evidence="2">Belongs to the ABC transporter superfamily.</text>
</comment>
<comment type="subcellular location">
    <subcellularLocation>
        <location evidence="1">Cell membrane</location>
        <topology evidence="1">Peripheral membrane protein</topology>
    </subcellularLocation>
</comment>
<evidence type="ECO:0000313" key="9">
    <source>
        <dbReference type="Proteomes" id="UP000276899"/>
    </source>
</evidence>
<evidence type="ECO:0000256" key="1">
    <source>
        <dbReference type="ARBA" id="ARBA00004202"/>
    </source>
</evidence>